<evidence type="ECO:0000259" key="7">
    <source>
        <dbReference type="Pfam" id="PF13354"/>
    </source>
</evidence>
<dbReference type="PRINTS" id="PR00118">
    <property type="entry name" value="BLACTAMASEA"/>
</dbReference>
<evidence type="ECO:0000256" key="6">
    <source>
        <dbReference type="RuleBase" id="RU361140"/>
    </source>
</evidence>
<evidence type="ECO:0000313" key="8">
    <source>
        <dbReference type="EMBL" id="TMM45833.1"/>
    </source>
</evidence>
<gene>
    <name evidence="8" type="primary">bla</name>
    <name evidence="8" type="ORF">FEV51_12130</name>
</gene>
<dbReference type="PANTHER" id="PTHR35333">
    <property type="entry name" value="BETA-LACTAMASE"/>
    <property type="match status" value="1"/>
</dbReference>
<feature type="domain" description="Beta-lactamase class A catalytic" evidence="7">
    <location>
        <begin position="49"/>
        <end position="269"/>
    </location>
</feature>
<dbReference type="EMBL" id="VCAO01000010">
    <property type="protein sequence ID" value="TMM45833.1"/>
    <property type="molecule type" value="Genomic_DNA"/>
</dbReference>
<evidence type="ECO:0000256" key="4">
    <source>
        <dbReference type="ARBA" id="ARBA00022801"/>
    </source>
</evidence>
<accession>A0A5S3PQH0</accession>
<evidence type="ECO:0000256" key="5">
    <source>
        <dbReference type="ARBA" id="ARBA00023251"/>
    </source>
</evidence>
<dbReference type="PANTHER" id="PTHR35333:SF3">
    <property type="entry name" value="BETA-LACTAMASE-TYPE TRANSPEPTIDASE FOLD CONTAINING PROTEIN"/>
    <property type="match status" value="1"/>
</dbReference>
<evidence type="ECO:0000256" key="2">
    <source>
        <dbReference type="ARBA" id="ARBA00009009"/>
    </source>
</evidence>
<organism evidence="8 9">
    <name type="scientific">Qipengyuania marisflavi</name>
    <dbReference type="NCBI Taxonomy" id="2486356"/>
    <lineage>
        <taxon>Bacteria</taxon>
        <taxon>Pseudomonadati</taxon>
        <taxon>Pseudomonadota</taxon>
        <taxon>Alphaproteobacteria</taxon>
        <taxon>Sphingomonadales</taxon>
        <taxon>Erythrobacteraceae</taxon>
        <taxon>Qipengyuania</taxon>
    </lineage>
</organism>
<dbReference type="InterPro" id="IPR000871">
    <property type="entry name" value="Beta-lactam_class-A"/>
</dbReference>
<comment type="similarity">
    <text evidence="2 6">Belongs to the class-A beta-lactamase family.</text>
</comment>
<sequence>MGFDRRGVLAGAVALAGSACVPLHQSPDGRLAAKLAILERALGGTLGAAFYDVEQGLTLTHNAELRFPLCSTFKFSLAAMVLMMEQNGTLDTSQHVTWQDSDLLSHAPFTRERGAQGATLLELARAAQVASDNTAANLVLDRVGGPAALTAFWRALGDDVSRLDRMEPQLNAVAEDELRDTTTPAAMVSTLTKLIASDSKTPLGAQRQAILRQWMQDTATGSKLVRAGLPPAWEAGDKTGATDWPGAGIARADIGYTLSPGGTPVMFALYYRADRDAPPPQTEISRTFAEVGRVLTGWIRRNWTIVLT</sequence>
<name>A0A5S3PQH0_9SPHN</name>
<dbReference type="SUPFAM" id="SSF56601">
    <property type="entry name" value="beta-lactamase/transpeptidase-like"/>
    <property type="match status" value="1"/>
</dbReference>
<comment type="catalytic activity">
    <reaction evidence="1 6">
        <text>a beta-lactam + H2O = a substituted beta-amino acid</text>
        <dbReference type="Rhea" id="RHEA:20401"/>
        <dbReference type="ChEBI" id="CHEBI:15377"/>
        <dbReference type="ChEBI" id="CHEBI:35627"/>
        <dbReference type="ChEBI" id="CHEBI:140347"/>
        <dbReference type="EC" id="3.5.2.6"/>
    </reaction>
</comment>
<dbReference type="GO" id="GO:0030655">
    <property type="term" value="P:beta-lactam antibiotic catabolic process"/>
    <property type="evidence" value="ECO:0007669"/>
    <property type="project" value="InterPro"/>
</dbReference>
<dbReference type="EC" id="3.5.2.6" evidence="3 6"/>
<keyword evidence="4 6" id="KW-0378">Hydrolase</keyword>
<keyword evidence="9" id="KW-1185">Reference proteome</keyword>
<comment type="caution">
    <text evidence="8">The sequence shown here is derived from an EMBL/GenBank/DDBJ whole genome shotgun (WGS) entry which is preliminary data.</text>
</comment>
<dbReference type="Pfam" id="PF13354">
    <property type="entry name" value="Beta-lactamase2"/>
    <property type="match status" value="1"/>
</dbReference>
<dbReference type="InterPro" id="IPR006311">
    <property type="entry name" value="TAT_signal"/>
</dbReference>
<dbReference type="InterPro" id="IPR023650">
    <property type="entry name" value="Beta-lactam_class-A_AS"/>
</dbReference>
<dbReference type="OrthoDB" id="9784149at2"/>
<dbReference type="GO" id="GO:0008800">
    <property type="term" value="F:beta-lactamase activity"/>
    <property type="evidence" value="ECO:0007669"/>
    <property type="project" value="UniProtKB-UniRule"/>
</dbReference>
<dbReference type="GO" id="GO:0046677">
    <property type="term" value="P:response to antibiotic"/>
    <property type="evidence" value="ECO:0007669"/>
    <property type="project" value="UniProtKB-UniRule"/>
</dbReference>
<keyword evidence="5 6" id="KW-0046">Antibiotic resistance</keyword>
<protein>
    <recommendedName>
        <fullName evidence="3 6">Beta-lactamase</fullName>
        <ecNumber evidence="3 6">3.5.2.6</ecNumber>
    </recommendedName>
</protein>
<dbReference type="AlphaFoldDB" id="A0A5S3PQH0"/>
<evidence type="ECO:0000313" key="9">
    <source>
        <dbReference type="Proteomes" id="UP000309668"/>
    </source>
</evidence>
<dbReference type="NCBIfam" id="NF033103">
    <property type="entry name" value="bla_class_A"/>
    <property type="match status" value="1"/>
</dbReference>
<dbReference type="Gene3D" id="3.40.710.10">
    <property type="entry name" value="DD-peptidase/beta-lactamase superfamily"/>
    <property type="match status" value="1"/>
</dbReference>
<evidence type="ECO:0000256" key="3">
    <source>
        <dbReference type="ARBA" id="ARBA00012865"/>
    </source>
</evidence>
<dbReference type="PROSITE" id="PS00146">
    <property type="entry name" value="BETA_LACTAMASE_A"/>
    <property type="match status" value="1"/>
</dbReference>
<dbReference type="Proteomes" id="UP000309668">
    <property type="component" value="Unassembled WGS sequence"/>
</dbReference>
<evidence type="ECO:0000256" key="1">
    <source>
        <dbReference type="ARBA" id="ARBA00001526"/>
    </source>
</evidence>
<proteinExistence type="inferred from homology"/>
<dbReference type="RefSeq" id="WP_138619310.1">
    <property type="nucleotide sequence ID" value="NZ_VCAO01000010.1"/>
</dbReference>
<dbReference type="PROSITE" id="PS51257">
    <property type="entry name" value="PROKAR_LIPOPROTEIN"/>
    <property type="match status" value="1"/>
</dbReference>
<dbReference type="InterPro" id="IPR012338">
    <property type="entry name" value="Beta-lactam/transpept-like"/>
</dbReference>
<dbReference type="PROSITE" id="PS51318">
    <property type="entry name" value="TAT"/>
    <property type="match status" value="1"/>
</dbReference>
<reference evidence="8 9" key="1">
    <citation type="submission" date="2019-05" db="EMBL/GenBank/DDBJ databases">
        <title>Erythrobacter marisflavi sp. nov., isolated from isolated from water of an estuary environment.</title>
        <authorList>
            <person name="Yoon J.-H."/>
        </authorList>
    </citation>
    <scope>NUCLEOTIDE SEQUENCE [LARGE SCALE GENOMIC DNA]</scope>
    <source>
        <strain evidence="8 9">KEM-5</strain>
    </source>
</reference>
<dbReference type="InterPro" id="IPR045155">
    <property type="entry name" value="Beta-lactam_cat"/>
</dbReference>